<feature type="chain" id="PRO_5031259209" description="Thioredoxin domain-containing protein" evidence="2">
    <location>
        <begin position="30"/>
        <end position="181"/>
    </location>
</feature>
<dbReference type="NCBIfam" id="TIGR01068">
    <property type="entry name" value="thioredoxin"/>
    <property type="match status" value="1"/>
</dbReference>
<dbReference type="Pfam" id="PF00085">
    <property type="entry name" value="Thioredoxin"/>
    <property type="match status" value="1"/>
</dbReference>
<dbReference type="Gene3D" id="3.40.30.10">
    <property type="entry name" value="Glutaredoxin"/>
    <property type="match status" value="1"/>
</dbReference>
<evidence type="ECO:0000256" key="1">
    <source>
        <dbReference type="ARBA" id="ARBA00023157"/>
    </source>
</evidence>
<feature type="domain" description="Thioredoxin" evidence="3">
    <location>
        <begin position="71"/>
        <end position="181"/>
    </location>
</feature>
<accession>A0A7S3PC09</accession>
<gene>
    <name evidence="4" type="ORF">ACOF00016_LOCUS15793</name>
</gene>
<dbReference type="SUPFAM" id="SSF52833">
    <property type="entry name" value="Thioredoxin-like"/>
    <property type="match status" value="1"/>
</dbReference>
<reference evidence="4" key="1">
    <citation type="submission" date="2021-01" db="EMBL/GenBank/DDBJ databases">
        <authorList>
            <person name="Corre E."/>
            <person name="Pelletier E."/>
            <person name="Niang G."/>
            <person name="Scheremetjew M."/>
            <person name="Finn R."/>
            <person name="Kale V."/>
            <person name="Holt S."/>
            <person name="Cochrane G."/>
            <person name="Meng A."/>
            <person name="Brown T."/>
            <person name="Cohen L."/>
        </authorList>
    </citation>
    <scope>NUCLEOTIDE SEQUENCE</scope>
    <source>
        <strain evidence="4">CCMP127</strain>
    </source>
</reference>
<dbReference type="EMBL" id="HBIM01021115">
    <property type="protein sequence ID" value="CAE0418926.1"/>
    <property type="molecule type" value="Transcribed_RNA"/>
</dbReference>
<dbReference type="FunFam" id="3.40.30.10:FF:000245">
    <property type="entry name" value="Thioredoxin"/>
    <property type="match status" value="1"/>
</dbReference>
<dbReference type="AlphaFoldDB" id="A0A7S3PC09"/>
<dbReference type="PROSITE" id="PS00194">
    <property type="entry name" value="THIOREDOXIN_1"/>
    <property type="match status" value="1"/>
</dbReference>
<dbReference type="PRINTS" id="PR00421">
    <property type="entry name" value="THIOREDOXIN"/>
</dbReference>
<dbReference type="InterPro" id="IPR036249">
    <property type="entry name" value="Thioredoxin-like_sf"/>
</dbReference>
<dbReference type="InterPro" id="IPR005746">
    <property type="entry name" value="Thioredoxin"/>
</dbReference>
<dbReference type="PROSITE" id="PS51352">
    <property type="entry name" value="THIOREDOXIN_2"/>
    <property type="match status" value="1"/>
</dbReference>
<sequence>MPSLTRFLSGMPLVVLSVWVMLMTSSATATVPVQAPTKTCSSSSGSCVSNASANPFMPSVFGVSKRLPALLRGGAVAEPGTLEDVEAAVLKASSEQKLVVIDFSATWCGPCKMIAPLFAELSENMPDVVFLKVDVDENPDTAAKYNVSAMPTFIFIKGGEVIDRLMGANPARLQELIEEHM</sequence>
<protein>
    <recommendedName>
        <fullName evidence="3">Thioredoxin domain-containing protein</fullName>
    </recommendedName>
</protein>
<dbReference type="InterPro" id="IPR013766">
    <property type="entry name" value="Thioredoxin_domain"/>
</dbReference>
<keyword evidence="1" id="KW-1015">Disulfide bond</keyword>
<keyword evidence="2" id="KW-0732">Signal</keyword>
<dbReference type="CDD" id="cd02947">
    <property type="entry name" value="TRX_family"/>
    <property type="match status" value="1"/>
</dbReference>
<dbReference type="GO" id="GO:0015035">
    <property type="term" value="F:protein-disulfide reductase activity"/>
    <property type="evidence" value="ECO:0007669"/>
    <property type="project" value="InterPro"/>
</dbReference>
<feature type="signal peptide" evidence="2">
    <location>
        <begin position="1"/>
        <end position="29"/>
    </location>
</feature>
<dbReference type="InterPro" id="IPR017937">
    <property type="entry name" value="Thioredoxin_CS"/>
</dbReference>
<proteinExistence type="predicted"/>
<organism evidence="4">
    <name type="scientific">Amphora coffeiformis</name>
    <dbReference type="NCBI Taxonomy" id="265554"/>
    <lineage>
        <taxon>Eukaryota</taxon>
        <taxon>Sar</taxon>
        <taxon>Stramenopiles</taxon>
        <taxon>Ochrophyta</taxon>
        <taxon>Bacillariophyta</taxon>
        <taxon>Bacillariophyceae</taxon>
        <taxon>Bacillariophycidae</taxon>
        <taxon>Thalassiophysales</taxon>
        <taxon>Catenulaceae</taxon>
        <taxon>Amphora</taxon>
    </lineage>
</organism>
<evidence type="ECO:0000259" key="3">
    <source>
        <dbReference type="PROSITE" id="PS51352"/>
    </source>
</evidence>
<evidence type="ECO:0000313" key="4">
    <source>
        <dbReference type="EMBL" id="CAE0418926.1"/>
    </source>
</evidence>
<name>A0A7S3PC09_9STRA</name>
<dbReference type="PANTHER" id="PTHR46115">
    <property type="entry name" value="THIOREDOXIN-LIKE PROTEIN 1"/>
    <property type="match status" value="1"/>
</dbReference>
<evidence type="ECO:0000256" key="2">
    <source>
        <dbReference type="SAM" id="SignalP"/>
    </source>
</evidence>